<protein>
    <recommendedName>
        <fullName evidence="1">Magnesium transporter MgtE intracellular domain-containing protein</fullName>
    </recommendedName>
</protein>
<name>A0A8D8X731_9HEMI</name>
<dbReference type="SUPFAM" id="SSF158791">
    <property type="entry name" value="MgtE N-terminal domain-like"/>
    <property type="match status" value="1"/>
</dbReference>
<dbReference type="EMBL" id="HBUF01446045">
    <property type="protein sequence ID" value="CAG6743310.1"/>
    <property type="molecule type" value="Transcribed_RNA"/>
</dbReference>
<organism evidence="2">
    <name type="scientific">Cacopsylla melanoneura</name>
    <dbReference type="NCBI Taxonomy" id="428564"/>
    <lineage>
        <taxon>Eukaryota</taxon>
        <taxon>Metazoa</taxon>
        <taxon>Ecdysozoa</taxon>
        <taxon>Arthropoda</taxon>
        <taxon>Hexapoda</taxon>
        <taxon>Insecta</taxon>
        <taxon>Pterygota</taxon>
        <taxon>Neoptera</taxon>
        <taxon>Paraneoptera</taxon>
        <taxon>Hemiptera</taxon>
        <taxon>Sternorrhyncha</taxon>
        <taxon>Psylloidea</taxon>
        <taxon>Psyllidae</taxon>
        <taxon>Psyllinae</taxon>
        <taxon>Cacopsylla</taxon>
    </lineage>
</organism>
<dbReference type="Pfam" id="PF03448">
    <property type="entry name" value="MgtE_N"/>
    <property type="match status" value="1"/>
</dbReference>
<reference evidence="2" key="1">
    <citation type="submission" date="2021-05" db="EMBL/GenBank/DDBJ databases">
        <authorList>
            <person name="Alioto T."/>
            <person name="Alioto T."/>
            <person name="Gomez Garrido J."/>
        </authorList>
    </citation>
    <scope>NUCLEOTIDE SEQUENCE</scope>
</reference>
<dbReference type="EMBL" id="HBUF01269122">
    <property type="protein sequence ID" value="CAG6684768.1"/>
    <property type="molecule type" value="Transcribed_RNA"/>
</dbReference>
<evidence type="ECO:0000313" key="2">
    <source>
        <dbReference type="EMBL" id="CAG6684768.1"/>
    </source>
</evidence>
<sequence length="135" mass="15218">MNIKTSSHYGLDKKAIDDLIESLDNQELENVPNIVKTIDSVQLAYFLSTSISDHKEKLVNILDQHLLSDALVHVVPDLQVEIIEILGIENTAKLLKLLDVEDIVAIVKDLDRKSIENVLYYLPNATQKLVEELLS</sequence>
<proteinExistence type="predicted"/>
<dbReference type="AlphaFoldDB" id="A0A8D8X731"/>
<dbReference type="SMART" id="SM00924">
    <property type="entry name" value="MgtE_N"/>
    <property type="match status" value="1"/>
</dbReference>
<dbReference type="Gene3D" id="1.25.60.10">
    <property type="entry name" value="MgtE N-terminal domain-like"/>
    <property type="match status" value="1"/>
</dbReference>
<dbReference type="InterPro" id="IPR038076">
    <property type="entry name" value="MgtE_N_sf"/>
</dbReference>
<feature type="domain" description="Magnesium transporter MgtE intracellular" evidence="1">
    <location>
        <begin position="38"/>
        <end position="135"/>
    </location>
</feature>
<dbReference type="EMBL" id="HBUF01269121">
    <property type="protein sequence ID" value="CAG6684767.1"/>
    <property type="molecule type" value="Transcribed_RNA"/>
</dbReference>
<dbReference type="InterPro" id="IPR006668">
    <property type="entry name" value="Mg_transptr_MgtE_intracell_dom"/>
</dbReference>
<evidence type="ECO:0000259" key="1">
    <source>
        <dbReference type="SMART" id="SM00924"/>
    </source>
</evidence>
<accession>A0A8D8X731</accession>